<dbReference type="PRINTS" id="PR00315">
    <property type="entry name" value="ELONGATNFCT"/>
</dbReference>
<keyword evidence="4" id="KW-0378">Hydrolase</keyword>
<dbReference type="HAMAP" id="MF_00071">
    <property type="entry name" value="LepA"/>
    <property type="match status" value="1"/>
</dbReference>
<dbReference type="GO" id="GO:0003924">
    <property type="term" value="F:GTPase activity"/>
    <property type="evidence" value="ECO:0007669"/>
    <property type="project" value="InterPro"/>
</dbReference>
<evidence type="ECO:0000256" key="4">
    <source>
        <dbReference type="ARBA" id="ARBA00022801"/>
    </source>
</evidence>
<organism evidence="9 10">
    <name type="scientific">Leptotrombidium deliense</name>
    <dbReference type="NCBI Taxonomy" id="299467"/>
    <lineage>
        <taxon>Eukaryota</taxon>
        <taxon>Metazoa</taxon>
        <taxon>Ecdysozoa</taxon>
        <taxon>Arthropoda</taxon>
        <taxon>Chelicerata</taxon>
        <taxon>Arachnida</taxon>
        <taxon>Acari</taxon>
        <taxon>Acariformes</taxon>
        <taxon>Trombidiformes</taxon>
        <taxon>Prostigmata</taxon>
        <taxon>Anystina</taxon>
        <taxon>Parasitengona</taxon>
        <taxon>Trombiculoidea</taxon>
        <taxon>Trombiculidae</taxon>
        <taxon>Leptotrombidium</taxon>
    </lineage>
</organism>
<dbReference type="PANTHER" id="PTHR43512">
    <property type="entry name" value="TRANSLATION FACTOR GUF1-RELATED"/>
    <property type="match status" value="1"/>
</dbReference>
<dbReference type="InterPro" id="IPR038363">
    <property type="entry name" value="LepA_C_sf"/>
</dbReference>
<dbReference type="InterPro" id="IPR013842">
    <property type="entry name" value="LepA_CTD"/>
</dbReference>
<dbReference type="Gene3D" id="3.30.70.240">
    <property type="match status" value="1"/>
</dbReference>
<reference evidence="9 10" key="1">
    <citation type="journal article" date="2018" name="Gigascience">
        <title>Genomes of trombidid mites reveal novel predicted allergens and laterally-transferred genes associated with secondary metabolism.</title>
        <authorList>
            <person name="Dong X."/>
            <person name="Chaisiri K."/>
            <person name="Xia D."/>
            <person name="Armstrong S.D."/>
            <person name="Fang Y."/>
            <person name="Donnelly M.J."/>
            <person name="Kadowaki T."/>
            <person name="McGarry J.W."/>
            <person name="Darby A.C."/>
            <person name="Makepeace B.L."/>
        </authorList>
    </citation>
    <scope>NUCLEOTIDE SEQUENCE [LARGE SCALE GENOMIC DNA]</scope>
    <source>
        <strain evidence="9">UoL-UT</strain>
    </source>
</reference>
<dbReference type="GO" id="GO:0045727">
    <property type="term" value="P:positive regulation of translation"/>
    <property type="evidence" value="ECO:0007669"/>
    <property type="project" value="TreeGrafter"/>
</dbReference>
<dbReference type="FunFam" id="2.40.30.10:FF:000015">
    <property type="entry name" value="Translation factor GUF1, mitochondrial"/>
    <property type="match status" value="1"/>
</dbReference>
<dbReference type="InterPro" id="IPR027417">
    <property type="entry name" value="P-loop_NTPase"/>
</dbReference>
<dbReference type="InterPro" id="IPR035647">
    <property type="entry name" value="EFG_III/V"/>
</dbReference>
<feature type="non-terminal residue" evidence="9">
    <location>
        <position position="1"/>
    </location>
</feature>
<comment type="caution">
    <text evidence="9">The sequence shown here is derived from an EMBL/GenBank/DDBJ whole genome shotgun (WGS) entry which is preliminary data.</text>
</comment>
<accession>A0A443SID2</accession>
<dbReference type="InterPro" id="IPR006297">
    <property type="entry name" value="EF-4"/>
</dbReference>
<dbReference type="FunFam" id="3.40.50.300:FF:000078">
    <property type="entry name" value="Elongation factor 4"/>
    <property type="match status" value="1"/>
</dbReference>
<dbReference type="CDD" id="cd03709">
    <property type="entry name" value="lepA_C"/>
    <property type="match status" value="1"/>
</dbReference>
<dbReference type="Gene3D" id="3.30.70.870">
    <property type="entry name" value="Elongation Factor G (Translational Gtpase), domain 3"/>
    <property type="match status" value="1"/>
</dbReference>
<feature type="domain" description="Tr-type G" evidence="8">
    <location>
        <begin position="1"/>
        <end position="170"/>
    </location>
</feature>
<dbReference type="EMBL" id="NCKV01002138">
    <property type="protein sequence ID" value="RWS27270.1"/>
    <property type="molecule type" value="Genomic_DNA"/>
</dbReference>
<dbReference type="SUPFAM" id="SSF52540">
    <property type="entry name" value="P-loop containing nucleoside triphosphate hydrolases"/>
    <property type="match status" value="1"/>
</dbReference>
<name>A0A443SID2_9ACAR</name>
<evidence type="ECO:0000256" key="2">
    <source>
        <dbReference type="ARBA" id="ARBA00022741"/>
    </source>
</evidence>
<evidence type="ECO:0000256" key="5">
    <source>
        <dbReference type="ARBA" id="ARBA00023128"/>
    </source>
</evidence>
<evidence type="ECO:0000259" key="8">
    <source>
        <dbReference type="PROSITE" id="PS51722"/>
    </source>
</evidence>
<dbReference type="NCBIfam" id="TIGR00231">
    <property type="entry name" value="small_GTP"/>
    <property type="match status" value="1"/>
</dbReference>
<dbReference type="Proteomes" id="UP000288716">
    <property type="component" value="Unassembled WGS sequence"/>
</dbReference>
<comment type="similarity">
    <text evidence="1">Belongs to the TRAFAC class translation factor GTPase superfamily. Classic translation factor GTPase family. LepA subfamily.</text>
</comment>
<dbReference type="Pfam" id="PF03144">
    <property type="entry name" value="GTP_EFTU_D2"/>
    <property type="match status" value="1"/>
</dbReference>
<dbReference type="Pfam" id="PF06421">
    <property type="entry name" value="LepA_C"/>
    <property type="match status" value="1"/>
</dbReference>
<dbReference type="STRING" id="299467.A0A443SID2"/>
<dbReference type="InterPro" id="IPR035654">
    <property type="entry name" value="LepA_IV"/>
</dbReference>
<dbReference type="NCBIfam" id="TIGR01393">
    <property type="entry name" value="lepA"/>
    <property type="match status" value="1"/>
</dbReference>
<evidence type="ECO:0000313" key="9">
    <source>
        <dbReference type="EMBL" id="RWS27270.1"/>
    </source>
</evidence>
<evidence type="ECO:0000256" key="7">
    <source>
        <dbReference type="ARBA" id="ARBA00023136"/>
    </source>
</evidence>
<dbReference type="InterPro" id="IPR031157">
    <property type="entry name" value="G_TR_CS"/>
</dbReference>
<dbReference type="PROSITE" id="PS51722">
    <property type="entry name" value="G_TR_2"/>
    <property type="match status" value="1"/>
</dbReference>
<dbReference type="GO" id="GO:0005525">
    <property type="term" value="F:GTP binding"/>
    <property type="evidence" value="ECO:0007669"/>
    <property type="project" value="UniProtKB-KW"/>
</dbReference>
<dbReference type="OrthoDB" id="1074at2759"/>
<dbReference type="Gene3D" id="3.30.70.2570">
    <property type="entry name" value="Elongation factor 4, C-terminal domain"/>
    <property type="match status" value="1"/>
</dbReference>
<evidence type="ECO:0000256" key="6">
    <source>
        <dbReference type="ARBA" id="ARBA00023134"/>
    </source>
</evidence>
<dbReference type="InterPro" id="IPR004161">
    <property type="entry name" value="EFTu-like_2"/>
</dbReference>
<dbReference type="PANTHER" id="PTHR43512:SF7">
    <property type="entry name" value="TRANSLATION FACTOR GUF1, MITOCHONDRIAL"/>
    <property type="match status" value="1"/>
</dbReference>
<keyword evidence="3" id="KW-0999">Mitochondrion inner membrane</keyword>
<dbReference type="FunFam" id="3.30.70.240:FF:000007">
    <property type="entry name" value="Translation factor GUF1, mitochondrial"/>
    <property type="match status" value="1"/>
</dbReference>
<dbReference type="VEuPathDB" id="VectorBase:LDEU004768"/>
<dbReference type="PROSITE" id="PS00301">
    <property type="entry name" value="G_TR_1"/>
    <property type="match status" value="1"/>
</dbReference>
<dbReference type="Pfam" id="PF00679">
    <property type="entry name" value="EFG_C"/>
    <property type="match status" value="1"/>
</dbReference>
<evidence type="ECO:0000256" key="3">
    <source>
        <dbReference type="ARBA" id="ARBA00022792"/>
    </source>
</evidence>
<dbReference type="CDD" id="cd16260">
    <property type="entry name" value="EF4_III"/>
    <property type="match status" value="1"/>
</dbReference>
<evidence type="ECO:0000256" key="1">
    <source>
        <dbReference type="ARBA" id="ARBA00005454"/>
    </source>
</evidence>
<gene>
    <name evidence="9" type="ORF">B4U80_05866</name>
</gene>
<evidence type="ECO:0000313" key="10">
    <source>
        <dbReference type="Proteomes" id="UP000288716"/>
    </source>
</evidence>
<dbReference type="InterPro" id="IPR000795">
    <property type="entry name" value="T_Tr_GTP-bd_dom"/>
</dbReference>
<keyword evidence="2" id="KW-0547">Nucleotide-binding</keyword>
<dbReference type="SUPFAM" id="SSF54980">
    <property type="entry name" value="EF-G C-terminal domain-like"/>
    <property type="match status" value="2"/>
</dbReference>
<protein>
    <recommendedName>
        <fullName evidence="8">Tr-type G domain-containing protein</fullName>
    </recommendedName>
</protein>
<proteinExistence type="inferred from homology"/>
<keyword evidence="5" id="KW-0496">Mitochondrion</keyword>
<dbReference type="Gene3D" id="2.40.30.10">
    <property type="entry name" value="Translation factors"/>
    <property type="match status" value="1"/>
</dbReference>
<dbReference type="InterPro" id="IPR005225">
    <property type="entry name" value="Small_GTP-bd"/>
</dbReference>
<dbReference type="FunFam" id="3.30.70.2570:FF:000001">
    <property type="entry name" value="Translation factor GUF1, mitochondrial"/>
    <property type="match status" value="1"/>
</dbReference>
<dbReference type="GO" id="GO:0097177">
    <property type="term" value="F:mitochondrial ribosome binding"/>
    <property type="evidence" value="ECO:0007669"/>
    <property type="project" value="TreeGrafter"/>
</dbReference>
<keyword evidence="10" id="KW-1185">Reference proteome</keyword>
<dbReference type="FunFam" id="3.30.70.870:FF:000004">
    <property type="entry name" value="Translation factor GUF1, mitochondrial"/>
    <property type="match status" value="1"/>
</dbReference>
<keyword evidence="7" id="KW-0472">Membrane</keyword>
<dbReference type="AlphaFoldDB" id="A0A443SID2"/>
<keyword evidence="6" id="KW-0342">GTP-binding</keyword>
<dbReference type="Pfam" id="PF00009">
    <property type="entry name" value="GTP_EFTU"/>
    <property type="match status" value="1"/>
</dbReference>
<dbReference type="Gene3D" id="3.40.50.300">
    <property type="entry name" value="P-loop containing nucleotide triphosphate hydrolases"/>
    <property type="match status" value="1"/>
</dbReference>
<dbReference type="InterPro" id="IPR000640">
    <property type="entry name" value="EFG_V-like"/>
</dbReference>
<dbReference type="GO" id="GO:0005739">
    <property type="term" value="C:mitochondrion"/>
    <property type="evidence" value="ECO:0007669"/>
    <property type="project" value="TreeGrafter"/>
</dbReference>
<sequence length="591" mass="66439">DHGKSTLSDRLLELTGVVSKEENVKQYLDKLQVEKERGITVKAQTVSMIYKHKNEEYLLNLIDTPGHVDFQYEVWRSLSASQGALLLVDAISGVQAQTVAHFNHALLNDITLIPIINKIDMKNADPKRVGEQLNKLFSITENETLLVSAKNGTNVEKVLSAIVENIPPPKGTTDKQFEALMFDSWFEENKGVVCLIAVHNGSLKVGDKIVSKTTKQVYEVKSIGILHPGEVTTNVLQAGQVGYIKANIRNTSETIIGDILVSENHSETVTFNYPKIPEAKPMLFAGLYPCDQSQTAALKSSLEKLALTDRSVTIANETSPALGYGFRLGFLGVLHMEVFSQRLDQDFDAPTVVTAPSVTYKVKLKGQKAVKEFGSEIVYVTNPLKLPEVNRIEEYYEPMVIGTIITPDEYQNVLNTLCMQRRGEQKESSYIDESRLLLKYRFPLSEIVVDFYDELKHLTSGYASFDYEDDGYEKSNLVRLDYLLNGDMVEELSSLVFAPHAREIAAKNCERLLKVIPRQQYNIAIQAAVGKKIICRENLKPYRKDVSAKLYGGDKTRLQKLLAHQKEGKKRMRSVGNIDIPRDSFVKMLRK</sequence>